<comment type="caution">
    <text evidence="2">The sequence shown here is derived from an EMBL/GenBank/DDBJ whole genome shotgun (WGS) entry which is preliminary data.</text>
</comment>
<accession>A0A9P8CU11</accession>
<feature type="compositionally biased region" description="Low complexity" evidence="1">
    <location>
        <begin position="36"/>
        <end position="50"/>
    </location>
</feature>
<gene>
    <name evidence="2" type="ORF">KVV02_000051</name>
</gene>
<proteinExistence type="predicted"/>
<organism evidence="2 3">
    <name type="scientific">Mortierella alpina</name>
    <name type="common">Oleaginous fungus</name>
    <name type="synonym">Mortierella renispora</name>
    <dbReference type="NCBI Taxonomy" id="64518"/>
    <lineage>
        <taxon>Eukaryota</taxon>
        <taxon>Fungi</taxon>
        <taxon>Fungi incertae sedis</taxon>
        <taxon>Mucoromycota</taxon>
        <taxon>Mortierellomycotina</taxon>
        <taxon>Mortierellomycetes</taxon>
        <taxon>Mortierellales</taxon>
        <taxon>Mortierellaceae</taxon>
        <taxon>Mortierella</taxon>
    </lineage>
</organism>
<name>A0A9P8CU11_MORAP</name>
<dbReference type="EMBL" id="JAIFTL010001036">
    <property type="protein sequence ID" value="KAG9319027.1"/>
    <property type="molecule type" value="Genomic_DNA"/>
</dbReference>
<feature type="region of interest" description="Disordered" evidence="1">
    <location>
        <begin position="16"/>
        <end position="94"/>
    </location>
</feature>
<evidence type="ECO:0000313" key="3">
    <source>
        <dbReference type="Proteomes" id="UP000717515"/>
    </source>
</evidence>
<protein>
    <submittedName>
        <fullName evidence="2">Uncharacterized protein</fullName>
    </submittedName>
</protein>
<dbReference type="AlphaFoldDB" id="A0A9P8CU11"/>
<reference evidence="2" key="1">
    <citation type="submission" date="2021-07" db="EMBL/GenBank/DDBJ databases">
        <title>Draft genome of Mortierella alpina, strain LL118, isolated from an aspen leaf litter sample.</title>
        <authorList>
            <person name="Yang S."/>
            <person name="Vinatzer B.A."/>
        </authorList>
    </citation>
    <scope>NUCLEOTIDE SEQUENCE</scope>
    <source>
        <strain evidence="2">LL118</strain>
    </source>
</reference>
<dbReference type="Proteomes" id="UP000717515">
    <property type="component" value="Unassembled WGS sequence"/>
</dbReference>
<evidence type="ECO:0000313" key="2">
    <source>
        <dbReference type="EMBL" id="KAG9319027.1"/>
    </source>
</evidence>
<sequence length="94" mass="9679">MTNKISNTYNEAVGGAKEKVGHATHNPNLAGSGANQKAQAQAHQHAQTAETHTKGLGHSIEGGAQRAVGGATNNHSMEARGHGNSALGDVQRNY</sequence>
<evidence type="ECO:0000256" key="1">
    <source>
        <dbReference type="SAM" id="MobiDB-lite"/>
    </source>
</evidence>
<feature type="compositionally biased region" description="Polar residues" evidence="1">
    <location>
        <begin position="25"/>
        <end position="35"/>
    </location>
</feature>